<protein>
    <submittedName>
        <fullName evidence="1">RRM domain-containing protein</fullName>
    </submittedName>
</protein>
<evidence type="ECO:0000313" key="2">
    <source>
        <dbReference type="Proteomes" id="UP000001940"/>
    </source>
</evidence>
<evidence type="ECO:0000313" key="3">
    <source>
        <dbReference type="WormBase" id="H24K24.4e"/>
    </source>
</evidence>
<accession>A0A0K3AUZ1</accession>
<dbReference type="EMBL" id="BX284605">
    <property type="protein sequence ID" value="CTQ86830.1"/>
    <property type="molecule type" value="Genomic_DNA"/>
</dbReference>
<evidence type="ECO:0000313" key="1">
    <source>
        <dbReference type="EMBL" id="CTQ86830.1"/>
    </source>
</evidence>
<dbReference type="CTD" id="186775"/>
<dbReference type="Proteomes" id="UP000001940">
    <property type="component" value="Chromosome V"/>
</dbReference>
<reference evidence="1 2" key="1">
    <citation type="journal article" date="1998" name="Science">
        <title>Genome sequence of the nematode C. elegans: a platform for investigating biology.</title>
        <authorList>
            <consortium name="The C. elegans sequencing consortium"/>
            <person name="Sulson J.E."/>
            <person name="Waterston R."/>
        </authorList>
    </citation>
    <scope>NUCLEOTIDE SEQUENCE [LARGE SCALE GENOMIC DNA]</scope>
    <source>
        <strain evidence="1 2">Bristol N2</strain>
    </source>
</reference>
<dbReference type="WormBase" id="H24K24.4e">
    <property type="protein sequence ID" value="CE50802"/>
    <property type="gene ID" value="WBGene00019241"/>
    <property type="gene designation" value="trm-2A"/>
</dbReference>
<dbReference type="AGR" id="WB:WBGene00019241"/>
<name>A0A0K3AUZ1_CAEEL</name>
<dbReference type="RefSeq" id="NP_001300131.1">
    <property type="nucleotide sequence ID" value="NM_001313202.1"/>
</dbReference>
<gene>
    <name evidence="3" type="primary">trm-2a</name>
    <name evidence="1" type="synonym">trm-2A</name>
    <name evidence="1" type="ORF">CELE_H24K24.4</name>
    <name evidence="3" type="ORF">H24K24.4</name>
</gene>
<dbReference type="AlphaFoldDB" id="A0A0K3AUZ1"/>
<dbReference type="OrthoDB" id="417550at2759"/>
<sequence>MFPQTNHMEWIIQLDR</sequence>
<dbReference type="GeneID" id="186775"/>
<organism evidence="1 2">
    <name type="scientific">Caenorhabditis elegans</name>
    <dbReference type="NCBI Taxonomy" id="6239"/>
    <lineage>
        <taxon>Eukaryota</taxon>
        <taxon>Metazoa</taxon>
        <taxon>Ecdysozoa</taxon>
        <taxon>Nematoda</taxon>
        <taxon>Chromadorea</taxon>
        <taxon>Rhabditida</taxon>
        <taxon>Rhabditina</taxon>
        <taxon>Rhabditomorpha</taxon>
        <taxon>Rhabditoidea</taxon>
        <taxon>Rhabditidae</taxon>
        <taxon>Peloderinae</taxon>
        <taxon>Caenorhabditis</taxon>
    </lineage>
</organism>
<dbReference type="Bgee" id="WBGene00019241">
    <property type="expression patterns" value="Expressed in embryo and 3 other cell types or tissues"/>
</dbReference>
<dbReference type="ExpressionAtlas" id="A0A0K3AUZ1">
    <property type="expression patterns" value="baseline and differential"/>
</dbReference>
<proteinExistence type="predicted"/>
<keyword evidence="2" id="KW-1185">Reference proteome</keyword>